<gene>
    <name evidence="1" type="ORF">TTEB3V08_LOCUS8537</name>
</gene>
<dbReference type="AlphaFoldDB" id="A0A7R9ILJ2"/>
<organism evidence="1">
    <name type="scientific">Timema tahoe</name>
    <dbReference type="NCBI Taxonomy" id="61484"/>
    <lineage>
        <taxon>Eukaryota</taxon>
        <taxon>Metazoa</taxon>
        <taxon>Ecdysozoa</taxon>
        <taxon>Arthropoda</taxon>
        <taxon>Hexapoda</taxon>
        <taxon>Insecta</taxon>
        <taxon>Pterygota</taxon>
        <taxon>Neoptera</taxon>
        <taxon>Polyneoptera</taxon>
        <taxon>Phasmatodea</taxon>
        <taxon>Timematodea</taxon>
        <taxon>Timematoidea</taxon>
        <taxon>Timematidae</taxon>
        <taxon>Timema</taxon>
    </lineage>
</organism>
<proteinExistence type="predicted"/>
<accession>A0A7R9ILJ2</accession>
<sequence length="96" mass="11722">MIEEKGGSKEDVIRREQHEELFYRLEGAAETWTDNECKRDKERMSADSRRNKIRNEVILVHEMIEEARMRWYGHAMKTPRNRWEEQITESVQVREE</sequence>
<dbReference type="EMBL" id="OE003859">
    <property type="protein sequence ID" value="CAD7460613.1"/>
    <property type="molecule type" value="Genomic_DNA"/>
</dbReference>
<reference evidence="1" key="1">
    <citation type="submission" date="2020-11" db="EMBL/GenBank/DDBJ databases">
        <authorList>
            <person name="Tran Van P."/>
        </authorList>
    </citation>
    <scope>NUCLEOTIDE SEQUENCE</scope>
</reference>
<protein>
    <submittedName>
        <fullName evidence="1">Uncharacterized protein</fullName>
    </submittedName>
</protein>
<evidence type="ECO:0000313" key="1">
    <source>
        <dbReference type="EMBL" id="CAD7460613.1"/>
    </source>
</evidence>
<name>A0A7R9ILJ2_9NEOP</name>